<evidence type="ECO:0000313" key="1">
    <source>
        <dbReference type="EMBL" id="KAK2729470.1"/>
    </source>
</evidence>
<proteinExistence type="predicted"/>
<dbReference type="AlphaFoldDB" id="A0AAD9XXK7"/>
<organism evidence="1 2">
    <name type="scientific">Colletotrichum kahawae</name>
    <name type="common">Coffee berry disease fungus</name>
    <dbReference type="NCBI Taxonomy" id="34407"/>
    <lineage>
        <taxon>Eukaryota</taxon>
        <taxon>Fungi</taxon>
        <taxon>Dikarya</taxon>
        <taxon>Ascomycota</taxon>
        <taxon>Pezizomycotina</taxon>
        <taxon>Sordariomycetes</taxon>
        <taxon>Hypocreomycetidae</taxon>
        <taxon>Glomerellales</taxon>
        <taxon>Glomerellaceae</taxon>
        <taxon>Colletotrichum</taxon>
        <taxon>Colletotrichum gloeosporioides species complex</taxon>
    </lineage>
</organism>
<dbReference type="Proteomes" id="UP001281614">
    <property type="component" value="Unassembled WGS sequence"/>
</dbReference>
<gene>
    <name evidence="1" type="ORF">CKAH01_10153</name>
</gene>
<name>A0AAD9XXK7_COLKA</name>
<sequence>MNLMKLIDSDRDMTLEEADLALAEAKLASYSLFSMECYRLEGLAGSALWGRAYTDFDGVYRHNAARSCSTRAPAASMMLVATGNVVSIVVIHVIESGQLPPRAQAQLLSPWSRLHIEEPSHSNLRLSRGLLSPLLSILPSPLSVAKMEPLLGPVSAQFRARANVT</sequence>
<evidence type="ECO:0000313" key="2">
    <source>
        <dbReference type="Proteomes" id="UP001281614"/>
    </source>
</evidence>
<dbReference type="EMBL" id="VYYT01000777">
    <property type="protein sequence ID" value="KAK2729470.1"/>
    <property type="molecule type" value="Genomic_DNA"/>
</dbReference>
<accession>A0AAD9XXK7</accession>
<reference evidence="1" key="1">
    <citation type="submission" date="2023-02" db="EMBL/GenBank/DDBJ databases">
        <title>Colletotrichum kahawae CIFC_Que2 genome sequencing and assembly.</title>
        <authorList>
            <person name="Baroncelli R."/>
        </authorList>
    </citation>
    <scope>NUCLEOTIDE SEQUENCE</scope>
    <source>
        <strain evidence="1">CIFC_Que2</strain>
    </source>
</reference>
<comment type="caution">
    <text evidence="1">The sequence shown here is derived from an EMBL/GenBank/DDBJ whole genome shotgun (WGS) entry which is preliminary data.</text>
</comment>
<keyword evidence="2" id="KW-1185">Reference proteome</keyword>
<protein>
    <submittedName>
        <fullName evidence="1">Uncharacterized protein</fullName>
    </submittedName>
</protein>